<accession>A0A317CLT0</accession>
<keyword evidence="2" id="KW-1133">Transmembrane helix</keyword>
<organism evidence="4 5">
    <name type="scientific">Leucothrix arctica</name>
    <dbReference type="NCBI Taxonomy" id="1481894"/>
    <lineage>
        <taxon>Bacteria</taxon>
        <taxon>Pseudomonadati</taxon>
        <taxon>Pseudomonadota</taxon>
        <taxon>Gammaproteobacteria</taxon>
        <taxon>Thiotrichales</taxon>
        <taxon>Thiotrichaceae</taxon>
        <taxon>Leucothrix</taxon>
    </lineage>
</organism>
<feature type="transmembrane region" description="Helical" evidence="2">
    <location>
        <begin position="104"/>
        <end position="124"/>
    </location>
</feature>
<protein>
    <recommendedName>
        <fullName evidence="3">HTH LytTR-type domain-containing protein</fullName>
    </recommendedName>
</protein>
<keyword evidence="5" id="KW-1185">Reference proteome</keyword>
<keyword evidence="2" id="KW-0472">Membrane</keyword>
<evidence type="ECO:0000256" key="2">
    <source>
        <dbReference type="SAM" id="Phobius"/>
    </source>
</evidence>
<name>A0A317CLT0_9GAMM</name>
<feature type="transmembrane region" description="Helical" evidence="2">
    <location>
        <begin position="63"/>
        <end position="83"/>
    </location>
</feature>
<feature type="domain" description="HTH LytTR-type" evidence="3">
    <location>
        <begin position="185"/>
        <end position="273"/>
    </location>
</feature>
<sequence>MTQLKLRQKDKQFVKNTPLQLTLREMKQLATAKFLLGLLGIVCILTVSAPFRTAELFGTIPLFFYWGAIASSTCFLAIFIITYSGEKIKTYGMSDKKAQLIASVIASIFVALLVCFINFTVIGIQEFSLGAFLILAGQTVLISLAVTGIFYVVASRESKQEAIAKPEEKAESTFFQRLPKALGTDVICLRAQDHYVEVTTTLGRELVLIRLSDAIQELGAEHGIQTHRSWWVMSGHVVELQRVNGKACLVLSNGNEVPISRTYGVAVKELLAS</sequence>
<feature type="transmembrane region" description="Helical" evidence="2">
    <location>
        <begin position="34"/>
        <end position="51"/>
    </location>
</feature>
<dbReference type="GO" id="GO:0003677">
    <property type="term" value="F:DNA binding"/>
    <property type="evidence" value="ECO:0007669"/>
    <property type="project" value="InterPro"/>
</dbReference>
<evidence type="ECO:0000259" key="3">
    <source>
        <dbReference type="PROSITE" id="PS50930"/>
    </source>
</evidence>
<gene>
    <name evidence="4" type="ORF">DKT75_00300</name>
</gene>
<proteinExistence type="predicted"/>
<comment type="caution">
    <text evidence="4">The sequence shown here is derived from an EMBL/GenBank/DDBJ whole genome shotgun (WGS) entry which is preliminary data.</text>
</comment>
<evidence type="ECO:0000256" key="1">
    <source>
        <dbReference type="ARBA" id="ARBA00023012"/>
    </source>
</evidence>
<dbReference type="AlphaFoldDB" id="A0A317CLT0"/>
<dbReference type="GO" id="GO:0000160">
    <property type="term" value="P:phosphorelay signal transduction system"/>
    <property type="evidence" value="ECO:0007669"/>
    <property type="project" value="UniProtKB-KW"/>
</dbReference>
<evidence type="ECO:0000313" key="4">
    <source>
        <dbReference type="EMBL" id="PWQ99545.1"/>
    </source>
</evidence>
<dbReference type="SMART" id="SM00850">
    <property type="entry name" value="LytTR"/>
    <property type="match status" value="1"/>
</dbReference>
<keyword evidence="2" id="KW-0812">Transmembrane</keyword>
<dbReference type="Gene3D" id="2.40.50.1020">
    <property type="entry name" value="LytTr DNA-binding domain"/>
    <property type="match status" value="1"/>
</dbReference>
<dbReference type="PROSITE" id="PS50930">
    <property type="entry name" value="HTH_LYTTR"/>
    <property type="match status" value="1"/>
</dbReference>
<dbReference type="EMBL" id="QGKL01000004">
    <property type="protein sequence ID" value="PWQ99545.1"/>
    <property type="molecule type" value="Genomic_DNA"/>
</dbReference>
<dbReference type="Pfam" id="PF04397">
    <property type="entry name" value="LytTR"/>
    <property type="match status" value="1"/>
</dbReference>
<dbReference type="Proteomes" id="UP000245506">
    <property type="component" value="Unassembled WGS sequence"/>
</dbReference>
<dbReference type="InterPro" id="IPR007492">
    <property type="entry name" value="LytTR_DNA-bd_dom"/>
</dbReference>
<evidence type="ECO:0000313" key="5">
    <source>
        <dbReference type="Proteomes" id="UP000245506"/>
    </source>
</evidence>
<feature type="transmembrane region" description="Helical" evidence="2">
    <location>
        <begin position="130"/>
        <end position="153"/>
    </location>
</feature>
<reference evidence="4 5" key="1">
    <citation type="submission" date="2018-05" db="EMBL/GenBank/DDBJ databases">
        <title>Leucothrix arctica sp. nov., isolated from Arctic seawater.</title>
        <authorList>
            <person name="Choi A."/>
            <person name="Baek K."/>
        </authorList>
    </citation>
    <scope>NUCLEOTIDE SEQUENCE [LARGE SCALE GENOMIC DNA]</scope>
    <source>
        <strain evidence="4 5">IMCC9719</strain>
    </source>
</reference>
<keyword evidence="1" id="KW-0902">Two-component regulatory system</keyword>